<gene>
    <name evidence="2" type="ORF">K437DRAFT_272016</name>
</gene>
<name>A0A066WG69_TILAU</name>
<proteinExistence type="predicted"/>
<dbReference type="OMA" id="FNGASHN"/>
<reference evidence="2 3" key="1">
    <citation type="submission" date="2014-05" db="EMBL/GenBank/DDBJ databases">
        <title>Draft genome sequence of a rare smut relative, Tilletiaria anomala UBC 951.</title>
        <authorList>
            <consortium name="DOE Joint Genome Institute"/>
            <person name="Toome M."/>
            <person name="Kuo A."/>
            <person name="Henrissat B."/>
            <person name="Lipzen A."/>
            <person name="Tritt A."/>
            <person name="Yoshinaga Y."/>
            <person name="Zane M."/>
            <person name="Barry K."/>
            <person name="Grigoriev I.V."/>
            <person name="Spatafora J.W."/>
            <person name="Aimea M.C."/>
        </authorList>
    </citation>
    <scope>NUCLEOTIDE SEQUENCE [LARGE SCALE GENOMIC DNA]</scope>
    <source>
        <strain evidence="2 3">UBC 951</strain>
    </source>
</reference>
<evidence type="ECO:0000256" key="1">
    <source>
        <dbReference type="SAM" id="MobiDB-lite"/>
    </source>
</evidence>
<organism evidence="2 3">
    <name type="scientific">Tilletiaria anomala (strain ATCC 24038 / CBS 436.72 / UBC 951)</name>
    <dbReference type="NCBI Taxonomy" id="1037660"/>
    <lineage>
        <taxon>Eukaryota</taxon>
        <taxon>Fungi</taxon>
        <taxon>Dikarya</taxon>
        <taxon>Basidiomycota</taxon>
        <taxon>Ustilaginomycotina</taxon>
        <taxon>Exobasidiomycetes</taxon>
        <taxon>Georgefischeriales</taxon>
        <taxon>Tilletiariaceae</taxon>
        <taxon>Tilletiaria</taxon>
    </lineage>
</organism>
<dbReference type="InParanoid" id="A0A066WG69"/>
<dbReference type="PANTHER" id="PTHR39398">
    <property type="entry name" value="YALI0F14311P"/>
    <property type="match status" value="1"/>
</dbReference>
<protein>
    <submittedName>
        <fullName evidence="2">Uncharacterized protein</fullName>
    </submittedName>
</protein>
<feature type="compositionally biased region" description="Polar residues" evidence="1">
    <location>
        <begin position="36"/>
        <end position="48"/>
    </location>
</feature>
<sequence>MGAKAGNGNSLAMDNSQAGRERNQDSPQHPCPIQFNGASHNITGSMSRSKNFHAGEASRSLGGMRRRESGQPLGGLIDQMALLASPSRGLDDASASIFLDGQSKVSSLMNADTQNEFRQYISDRIKAHRQKHGLLPHGQRLSYVSSVNPHCQQSLEEVALLVRKLREALMATHRVDSLTLEIYMLSVLLSLLCDNAGQFATAMPRLVEELLILEAAQLTHTASQRLWCDVSNLTDDAGLPEDNLFDFFASLYLLSRTVDLCIPSAKGKERASDFMLLSLRLESLARAQKGRRSSPRNDMAASLLHRVKLISTHLRTGDVLSFRRLIIQSQMKSGVDPELTPWHYFLLRKVLIQLQTRTWTRLKSSYHSLTLPWYVSSEGAVAGAGVSFDEEREPAWLEKLLLTDAELDPIVCAQPSGPISASPSEVSAVRVLSERLVLVLHKQGLPTSIAGGSNAAAADSKPYPRHPHASSLAPWRLRMNAVKTAVPTPPCLASEAVVGGVVASLQVRG</sequence>
<feature type="region of interest" description="Disordered" evidence="1">
    <location>
        <begin position="1"/>
        <end position="48"/>
    </location>
</feature>
<comment type="caution">
    <text evidence="2">The sequence shown here is derived from an EMBL/GenBank/DDBJ whole genome shotgun (WGS) entry which is preliminary data.</text>
</comment>
<keyword evidence="3" id="KW-1185">Reference proteome</keyword>
<evidence type="ECO:0000313" key="2">
    <source>
        <dbReference type="EMBL" id="KDN52962.1"/>
    </source>
</evidence>
<dbReference type="PANTHER" id="PTHR39398:SF1">
    <property type="entry name" value="CSN8_PSMD8_EIF3K DOMAIN-CONTAINING PROTEIN"/>
    <property type="match status" value="1"/>
</dbReference>
<evidence type="ECO:0000313" key="3">
    <source>
        <dbReference type="Proteomes" id="UP000027361"/>
    </source>
</evidence>
<dbReference type="STRING" id="1037660.A0A066WG69"/>
<dbReference type="GeneID" id="25266318"/>
<dbReference type="EMBL" id="JMSN01000005">
    <property type="protein sequence ID" value="KDN52962.1"/>
    <property type="molecule type" value="Genomic_DNA"/>
</dbReference>
<dbReference type="RefSeq" id="XP_013245801.1">
    <property type="nucleotide sequence ID" value="XM_013390347.1"/>
</dbReference>
<feature type="compositionally biased region" description="Polar residues" evidence="1">
    <location>
        <begin position="7"/>
        <end position="18"/>
    </location>
</feature>
<accession>A0A066WG69</accession>
<dbReference type="AlphaFoldDB" id="A0A066WG69"/>
<dbReference type="Proteomes" id="UP000027361">
    <property type="component" value="Unassembled WGS sequence"/>
</dbReference>
<dbReference type="HOGENOM" id="CLU_535486_0_0_1"/>
<dbReference type="OrthoDB" id="2100128at2759"/>